<dbReference type="Proteomes" id="UP000788993">
    <property type="component" value="Unassembled WGS sequence"/>
</dbReference>
<comment type="caution">
    <text evidence="1">The sequence shown here is derived from an EMBL/GenBank/DDBJ whole genome shotgun (WGS) entry which is preliminary data.</text>
</comment>
<organism evidence="1 2">
    <name type="scientific">Ogataea polymorpha</name>
    <dbReference type="NCBI Taxonomy" id="460523"/>
    <lineage>
        <taxon>Eukaryota</taxon>
        <taxon>Fungi</taxon>
        <taxon>Dikarya</taxon>
        <taxon>Ascomycota</taxon>
        <taxon>Saccharomycotina</taxon>
        <taxon>Pichiomycetes</taxon>
        <taxon>Pichiales</taxon>
        <taxon>Pichiaceae</taxon>
        <taxon>Ogataea</taxon>
    </lineage>
</organism>
<reference evidence="1" key="1">
    <citation type="journal article" date="2021" name="Open Biol.">
        <title>Shared evolutionary footprints suggest mitochondrial oxidative damage underlies multiple complex I losses in fungi.</title>
        <authorList>
            <person name="Schikora-Tamarit M.A."/>
            <person name="Marcet-Houben M."/>
            <person name="Nosek J."/>
            <person name="Gabaldon T."/>
        </authorList>
    </citation>
    <scope>NUCLEOTIDE SEQUENCE</scope>
    <source>
        <strain evidence="1">NCAIM Y.01608</strain>
    </source>
</reference>
<proteinExistence type="predicted"/>
<gene>
    <name evidence="1" type="ORF">OGATHE_005040</name>
</gene>
<name>A0A9P8SZG6_9ASCO</name>
<evidence type="ECO:0000313" key="2">
    <source>
        <dbReference type="Proteomes" id="UP000788993"/>
    </source>
</evidence>
<protein>
    <submittedName>
        <fullName evidence="1">Uncharacterized protein</fullName>
    </submittedName>
</protein>
<sequence>MEVPRRRNIAATGDWCLQAATWSNISDLARRASNSFSPFVPIRTPTSVSVFPGSFSKHSLNWLLIQSHAILDAFLTYEGTIKSYSCGNCVVQNHEDDWIMKALMTASPCPKKSSSSDLQTLFPNEKLVMVSIAMTDHNWNVLSRLSWFCSNILRRLLITALIFA</sequence>
<dbReference type="AlphaFoldDB" id="A0A9P8SZG6"/>
<evidence type="ECO:0000313" key="1">
    <source>
        <dbReference type="EMBL" id="KAH3660708.1"/>
    </source>
</evidence>
<accession>A0A9P8SZG6</accession>
<dbReference type="EMBL" id="JAEUBD010001468">
    <property type="protein sequence ID" value="KAH3660708.1"/>
    <property type="molecule type" value="Genomic_DNA"/>
</dbReference>
<reference evidence="1" key="2">
    <citation type="submission" date="2021-01" db="EMBL/GenBank/DDBJ databases">
        <authorList>
            <person name="Schikora-Tamarit M.A."/>
        </authorList>
    </citation>
    <scope>NUCLEOTIDE SEQUENCE</scope>
    <source>
        <strain evidence="1">NCAIM Y.01608</strain>
    </source>
</reference>
<keyword evidence="2" id="KW-1185">Reference proteome</keyword>